<protein>
    <submittedName>
        <fullName evidence="1">Lysin B</fullName>
    </submittedName>
</protein>
<keyword evidence="2" id="KW-1185">Reference proteome</keyword>
<dbReference type="GeneID" id="65128380"/>
<accession>A0A7L7SLJ6</accession>
<dbReference type="RefSeq" id="YP_010110090.1">
    <property type="nucleotide sequence ID" value="NC_055867.1"/>
</dbReference>
<dbReference type="SUPFAM" id="SSF53474">
    <property type="entry name" value="alpha/beta-Hydrolases"/>
    <property type="match status" value="1"/>
</dbReference>
<sequence>MSRIRLITVCGIGETPGSDMLGGLRRVLPEFEHVLINWKASYGPVNPQRNPWGASFMASMADGIAKVRAALDTGGPAVLAGYSGGAGVAGHVAAHGHPNLIAVGMVADPFAPGSGIAGSRPVTAVPARWESNPRDVICCCPDDSPLRTIADVSPAFSLADPAMWTHHLVTQMRKGAIAAPIRNPLHPLYEVRRFQRAAEDAAGYLGLDVRTLKFSGSLCQHTAYSWHRPYRGGTTTYLEELAWWLRSRVASDPSR</sequence>
<name>A0A7L7SLJ6_9CAUD</name>
<organism evidence="1 2">
    <name type="scientific">Gordonia phage Clown</name>
    <dbReference type="NCBI Taxonomy" id="2759393"/>
    <lineage>
        <taxon>Viruses</taxon>
        <taxon>Duplodnaviria</taxon>
        <taxon>Heunggongvirae</taxon>
        <taxon>Uroviricota</taxon>
        <taxon>Caudoviricetes</taxon>
        <taxon>Stackebrandtviridae</taxon>
        <taxon>Frickvirinae</taxon>
        <taxon>Clownvirus</taxon>
        <taxon>Clownvirus clown</taxon>
    </lineage>
</organism>
<dbReference type="EMBL" id="MT771343">
    <property type="protein sequence ID" value="QOC56048.1"/>
    <property type="molecule type" value="Genomic_DNA"/>
</dbReference>
<dbReference type="Proteomes" id="UP000516645">
    <property type="component" value="Segment"/>
</dbReference>
<evidence type="ECO:0000313" key="2">
    <source>
        <dbReference type="Proteomes" id="UP000516645"/>
    </source>
</evidence>
<dbReference type="Gene3D" id="3.40.50.1820">
    <property type="entry name" value="alpha/beta hydrolase"/>
    <property type="match status" value="1"/>
</dbReference>
<evidence type="ECO:0000313" key="1">
    <source>
        <dbReference type="EMBL" id="QOC56048.1"/>
    </source>
</evidence>
<dbReference type="InterPro" id="IPR029058">
    <property type="entry name" value="AB_hydrolase_fold"/>
</dbReference>
<reference evidence="1 2" key="1">
    <citation type="submission" date="2020-07" db="EMBL/GenBank/DDBJ databases">
        <authorList>
            <person name="Bortz R.L."/>
            <person name="Bai C."/>
            <person name="Brody A."/>
            <person name="Douse D."/>
            <person name="Feder N.M."/>
            <person name="Fischer E."/>
            <person name="Kim I."/>
            <person name="Kornbau S."/>
            <person name="Malek C.E."/>
            <person name="Menendez J.A."/>
            <person name="Moore R.J."/>
            <person name="Pinkovsky V.I."/>
            <person name="Raghavan D."/>
            <person name="Reznik A.S."/>
            <person name="Sciarra A.R."/>
            <person name="Starinsky S.F."/>
            <person name="Vaughan O."/>
            <person name="Walker S.E."/>
            <person name="Wiemann J."/>
            <person name="Butela K.A."/>
            <person name="Garlena R.A."/>
            <person name="Russell D.A."/>
            <person name="Pope W.H."/>
            <person name="Jacobs-Sera D."/>
            <person name="Hatfull G.F."/>
        </authorList>
    </citation>
    <scope>NUCLEOTIDE SEQUENCE [LARGE SCALE GENOMIC DNA]</scope>
</reference>
<gene>
    <name evidence="1" type="primary">50</name>
    <name evidence="1" type="ORF">SEA_CLOWN_50</name>
</gene>
<proteinExistence type="predicted"/>
<dbReference type="KEGG" id="vg:65128380"/>